<name>A0AAV2RUP9_MEGNR</name>
<protein>
    <recommendedName>
        <fullName evidence="11">Dynein axonemal light chain 1</fullName>
    </recommendedName>
</protein>
<dbReference type="PROSITE" id="PS51450">
    <property type="entry name" value="LRR"/>
    <property type="match status" value="2"/>
</dbReference>
<dbReference type="GO" id="GO:0036158">
    <property type="term" value="P:outer dynein arm assembly"/>
    <property type="evidence" value="ECO:0007669"/>
    <property type="project" value="TreeGrafter"/>
</dbReference>
<comment type="similarity">
    <text evidence="10">Belongs to the dynein light chain LC1-type family.</text>
</comment>
<evidence type="ECO:0000256" key="4">
    <source>
        <dbReference type="ARBA" id="ARBA00022701"/>
    </source>
</evidence>
<dbReference type="InterPro" id="IPR025875">
    <property type="entry name" value="Leu-rich_rpt_4"/>
</dbReference>
<keyword evidence="5" id="KW-0677">Repeat</keyword>
<keyword evidence="9" id="KW-0966">Cell projection</keyword>
<evidence type="ECO:0000256" key="11">
    <source>
        <dbReference type="ARBA" id="ARBA00049760"/>
    </source>
</evidence>
<dbReference type="InterPro" id="IPR001611">
    <property type="entry name" value="Leu-rich_rpt"/>
</dbReference>
<dbReference type="GO" id="GO:0043014">
    <property type="term" value="F:alpha-tubulin binding"/>
    <property type="evidence" value="ECO:0007669"/>
    <property type="project" value="TreeGrafter"/>
</dbReference>
<dbReference type="GO" id="GO:0030286">
    <property type="term" value="C:dynein complex"/>
    <property type="evidence" value="ECO:0007669"/>
    <property type="project" value="UniProtKB-KW"/>
</dbReference>
<evidence type="ECO:0000256" key="6">
    <source>
        <dbReference type="ARBA" id="ARBA00023017"/>
    </source>
</evidence>
<evidence type="ECO:0000256" key="5">
    <source>
        <dbReference type="ARBA" id="ARBA00022737"/>
    </source>
</evidence>
<feature type="non-terminal residue" evidence="13">
    <location>
        <position position="217"/>
    </location>
</feature>
<keyword evidence="2" id="KW-0963">Cytoplasm</keyword>
<accession>A0AAV2RUP9</accession>
<evidence type="ECO:0000256" key="7">
    <source>
        <dbReference type="ARBA" id="ARBA00023175"/>
    </source>
</evidence>
<dbReference type="GO" id="GO:0005930">
    <property type="term" value="C:axoneme"/>
    <property type="evidence" value="ECO:0007669"/>
    <property type="project" value="UniProtKB-SubCell"/>
</dbReference>
<feature type="region of interest" description="Disordered" evidence="12">
    <location>
        <begin position="196"/>
        <end position="217"/>
    </location>
</feature>
<dbReference type="InterPro" id="IPR032675">
    <property type="entry name" value="LRR_dom_sf"/>
</dbReference>
<dbReference type="SUPFAM" id="SSF52058">
    <property type="entry name" value="L domain-like"/>
    <property type="match status" value="1"/>
</dbReference>
<feature type="compositionally biased region" description="Pro residues" evidence="12">
    <location>
        <begin position="206"/>
        <end position="217"/>
    </location>
</feature>
<dbReference type="Pfam" id="PF12799">
    <property type="entry name" value="LRR_4"/>
    <property type="match status" value="1"/>
</dbReference>
<evidence type="ECO:0000256" key="12">
    <source>
        <dbReference type="SAM" id="MobiDB-lite"/>
    </source>
</evidence>
<comment type="caution">
    <text evidence="13">The sequence shown here is derived from an EMBL/GenBank/DDBJ whole genome shotgun (WGS) entry which is preliminary data.</text>
</comment>
<sequence>MSKGTGSDSTKGTSLREALKQWEEANGGVKVADAIEVKLVGIYPPIEKLESVLQNLVNCEKLSLSTNMIEKLNHLNNFRCLRILSLGRNNIKSLAGIESLGETLEELWISYNLIEKLKGIGSLKKLKVLLMSNNLVKEWAEFAKLYEVPTLEVLNFVGNPIEEKHSAEGTWRSEVERKMPGLKTLDGLPIIREVDDEQMIEQQPADQPPATPEPSIE</sequence>
<keyword evidence="7" id="KW-0505">Motor protein</keyword>
<dbReference type="PANTHER" id="PTHR15454:SF73">
    <property type="entry name" value="DYNEIN AXONEMAL LIGHT CHAIN 1"/>
    <property type="match status" value="1"/>
</dbReference>
<keyword evidence="14" id="KW-1185">Reference proteome</keyword>
<evidence type="ECO:0000256" key="2">
    <source>
        <dbReference type="ARBA" id="ARBA00022490"/>
    </source>
</evidence>
<dbReference type="Gene3D" id="3.80.10.10">
    <property type="entry name" value="Ribonuclease Inhibitor"/>
    <property type="match status" value="1"/>
</dbReference>
<gene>
    <name evidence="13" type="ORF">MNOR_LOCUS28376</name>
</gene>
<dbReference type="Proteomes" id="UP001497623">
    <property type="component" value="Unassembled WGS sequence"/>
</dbReference>
<keyword evidence="4" id="KW-0493">Microtubule</keyword>
<evidence type="ECO:0000313" key="13">
    <source>
        <dbReference type="EMBL" id="CAL4139151.1"/>
    </source>
</evidence>
<reference evidence="13 14" key="1">
    <citation type="submission" date="2024-05" db="EMBL/GenBank/DDBJ databases">
        <authorList>
            <person name="Wallberg A."/>
        </authorList>
    </citation>
    <scope>NUCLEOTIDE SEQUENCE [LARGE SCALE GENOMIC DNA]</scope>
</reference>
<dbReference type="AlphaFoldDB" id="A0AAV2RUP9"/>
<organism evidence="13 14">
    <name type="scientific">Meganyctiphanes norvegica</name>
    <name type="common">Northern krill</name>
    <name type="synonym">Thysanopoda norvegica</name>
    <dbReference type="NCBI Taxonomy" id="48144"/>
    <lineage>
        <taxon>Eukaryota</taxon>
        <taxon>Metazoa</taxon>
        <taxon>Ecdysozoa</taxon>
        <taxon>Arthropoda</taxon>
        <taxon>Crustacea</taxon>
        <taxon>Multicrustacea</taxon>
        <taxon>Malacostraca</taxon>
        <taxon>Eumalacostraca</taxon>
        <taxon>Eucarida</taxon>
        <taxon>Euphausiacea</taxon>
        <taxon>Euphausiidae</taxon>
        <taxon>Meganyctiphanes</taxon>
    </lineage>
</organism>
<keyword evidence="6" id="KW-0243">Dynein</keyword>
<comment type="subcellular location">
    <subcellularLocation>
        <location evidence="1">Cytoplasm</location>
        <location evidence="1">Cytoskeleton</location>
        <location evidence="1">Cilium axoneme</location>
    </subcellularLocation>
</comment>
<dbReference type="GO" id="GO:0045504">
    <property type="term" value="F:dynein heavy chain binding"/>
    <property type="evidence" value="ECO:0007669"/>
    <property type="project" value="TreeGrafter"/>
</dbReference>
<keyword evidence="3" id="KW-0433">Leucine-rich repeat</keyword>
<dbReference type="EMBL" id="CAXKWB010031186">
    <property type="protein sequence ID" value="CAL4139151.1"/>
    <property type="molecule type" value="Genomic_DNA"/>
</dbReference>
<evidence type="ECO:0000256" key="8">
    <source>
        <dbReference type="ARBA" id="ARBA00023212"/>
    </source>
</evidence>
<evidence type="ECO:0000313" key="14">
    <source>
        <dbReference type="Proteomes" id="UP001497623"/>
    </source>
</evidence>
<dbReference type="FunFam" id="3.80.10.10:FF:000049">
    <property type="entry name" value="Dynein light chain 1"/>
    <property type="match status" value="1"/>
</dbReference>
<evidence type="ECO:0000256" key="10">
    <source>
        <dbReference type="ARBA" id="ARBA00049659"/>
    </source>
</evidence>
<dbReference type="PANTHER" id="PTHR15454">
    <property type="entry name" value="NISCHARIN RELATED"/>
    <property type="match status" value="1"/>
</dbReference>
<proteinExistence type="inferred from homology"/>
<evidence type="ECO:0000256" key="3">
    <source>
        <dbReference type="ARBA" id="ARBA00022614"/>
    </source>
</evidence>
<dbReference type="SMART" id="SM00365">
    <property type="entry name" value="LRR_SD22"/>
    <property type="match status" value="4"/>
</dbReference>
<evidence type="ECO:0000256" key="9">
    <source>
        <dbReference type="ARBA" id="ARBA00023273"/>
    </source>
</evidence>
<evidence type="ECO:0000256" key="1">
    <source>
        <dbReference type="ARBA" id="ARBA00004430"/>
    </source>
</evidence>
<keyword evidence="8" id="KW-0206">Cytoskeleton</keyword>
<dbReference type="GO" id="GO:0005874">
    <property type="term" value="C:microtubule"/>
    <property type="evidence" value="ECO:0007669"/>
    <property type="project" value="UniProtKB-KW"/>
</dbReference>